<proteinExistence type="predicted"/>
<protein>
    <recommendedName>
        <fullName evidence="3">Lipoprotein</fullName>
    </recommendedName>
</protein>
<reference evidence="2" key="1">
    <citation type="journal article" date="2019" name="PLoS Negl. Trop. Dis.">
        <title>Revisiting the worldwide diversity of Leptospira species in the environment.</title>
        <authorList>
            <person name="Vincent A.T."/>
            <person name="Schiettekatte O."/>
            <person name="Bourhy P."/>
            <person name="Veyrier F.J."/>
            <person name="Picardeau M."/>
        </authorList>
    </citation>
    <scope>NUCLEOTIDE SEQUENCE [LARGE SCALE GENOMIC DNA]</scope>
    <source>
        <strain evidence="2">201601298</strain>
    </source>
</reference>
<comment type="caution">
    <text evidence="1">The sequence shown here is derived from an EMBL/GenBank/DDBJ whole genome shotgun (WGS) entry which is preliminary data.</text>
</comment>
<name>A0ABY2NZQ2_9LEPT</name>
<dbReference type="EMBL" id="RQHK01000015">
    <property type="protein sequence ID" value="TGM74260.1"/>
    <property type="molecule type" value="Genomic_DNA"/>
</dbReference>
<evidence type="ECO:0008006" key="3">
    <source>
        <dbReference type="Google" id="ProtNLM"/>
    </source>
</evidence>
<dbReference type="Proteomes" id="UP000297940">
    <property type="component" value="Unassembled WGS sequence"/>
</dbReference>
<sequence>MKYLIIPTIAFLTLTSCSIDIRQLPGPKKNPNNQQTEYKKILTIRDLKISSNELSEIESAWKYILISYLKNDSFLNKNFLITDSNDLSKELFLVDITIKPNQKEERNYWWSIPVIYPITLIWPIHYRKLEYTVSIEYSISKNGKKIISDHFELKEFLEIYFYGLSRTFIFEEFIEDINKKAIEKCVSEISLYLYQF</sequence>
<dbReference type="InterPro" id="IPR058081">
    <property type="entry name" value="LBF_2127"/>
</dbReference>
<evidence type="ECO:0000313" key="2">
    <source>
        <dbReference type="Proteomes" id="UP000297940"/>
    </source>
</evidence>
<organism evidence="1 2">
    <name type="scientific">Leptospira mtsangambouensis</name>
    <dbReference type="NCBI Taxonomy" id="2484912"/>
    <lineage>
        <taxon>Bacteria</taxon>
        <taxon>Pseudomonadati</taxon>
        <taxon>Spirochaetota</taxon>
        <taxon>Spirochaetia</taxon>
        <taxon>Leptospirales</taxon>
        <taxon>Leptospiraceae</taxon>
        <taxon>Leptospira</taxon>
    </lineage>
</organism>
<dbReference type="RefSeq" id="WP_135695033.1">
    <property type="nucleotide sequence ID" value="NZ_RQHK01000015.1"/>
</dbReference>
<gene>
    <name evidence="1" type="ORF">EHR01_12205</name>
</gene>
<dbReference type="PROSITE" id="PS51257">
    <property type="entry name" value="PROKAR_LIPOPROTEIN"/>
    <property type="match status" value="1"/>
</dbReference>
<accession>A0ABY2NZQ2</accession>
<keyword evidence="2" id="KW-1185">Reference proteome</keyword>
<evidence type="ECO:0000313" key="1">
    <source>
        <dbReference type="EMBL" id="TGM74260.1"/>
    </source>
</evidence>
<dbReference type="NCBIfam" id="NF047770">
    <property type="entry name" value="LBF_2127_lipo"/>
    <property type="match status" value="1"/>
</dbReference>